<dbReference type="PANTHER" id="PTHR36485">
    <property type="entry name" value="OS01G0939000 PROTEIN"/>
    <property type="match status" value="1"/>
</dbReference>
<organism evidence="4">
    <name type="scientific">Hanusia phi</name>
    <dbReference type="NCBI Taxonomy" id="3032"/>
    <lineage>
        <taxon>Eukaryota</taxon>
        <taxon>Cryptophyceae</taxon>
        <taxon>Pyrenomonadales</taxon>
        <taxon>Geminigeraceae</taxon>
        <taxon>Hanusia</taxon>
    </lineage>
</organism>
<dbReference type="AlphaFoldDB" id="A0A7S0NER8"/>
<evidence type="ECO:0000256" key="2">
    <source>
        <dbReference type="SAM" id="MobiDB-lite"/>
    </source>
</evidence>
<dbReference type="PANTHER" id="PTHR36485:SF1">
    <property type="entry name" value="TRANSMEMBRANE PROTEIN"/>
    <property type="match status" value="1"/>
</dbReference>
<feature type="region of interest" description="Disordered" evidence="2">
    <location>
        <begin position="49"/>
        <end position="69"/>
    </location>
</feature>
<keyword evidence="1" id="KW-0175">Coiled coil</keyword>
<gene>
    <name evidence="4" type="ORF">HPHI1048_LOCUS24071</name>
</gene>
<dbReference type="Pfam" id="PF15159">
    <property type="entry name" value="PIG-Y"/>
    <property type="match status" value="1"/>
</dbReference>
<proteinExistence type="predicted"/>
<evidence type="ECO:0000256" key="3">
    <source>
        <dbReference type="SAM" id="Phobius"/>
    </source>
</evidence>
<keyword evidence="3" id="KW-0472">Membrane</keyword>
<evidence type="ECO:0000256" key="1">
    <source>
        <dbReference type="SAM" id="Coils"/>
    </source>
</evidence>
<feature type="transmembrane region" description="Helical" evidence="3">
    <location>
        <begin position="572"/>
        <end position="591"/>
    </location>
</feature>
<dbReference type="InterPro" id="IPR015947">
    <property type="entry name" value="PUA-like_sf"/>
</dbReference>
<keyword evidence="3" id="KW-0812">Transmembrane</keyword>
<reference evidence="4" key="1">
    <citation type="submission" date="2021-01" db="EMBL/GenBank/DDBJ databases">
        <authorList>
            <person name="Corre E."/>
            <person name="Pelletier E."/>
            <person name="Niang G."/>
            <person name="Scheremetjew M."/>
            <person name="Finn R."/>
            <person name="Kale V."/>
            <person name="Holt S."/>
            <person name="Cochrane G."/>
            <person name="Meng A."/>
            <person name="Brown T."/>
            <person name="Cohen L."/>
        </authorList>
    </citation>
    <scope>NUCLEOTIDE SEQUENCE</scope>
    <source>
        <strain evidence="4">CCMP325</strain>
    </source>
</reference>
<sequence length="600" mass="67340">MVVSKVKSEFSCRQLVLPVLLTLLSLDLALSQTVFIHWDEVSRGTYEPRLEGFGEPPKEMQATDPSSSHEVQSEWRPVEYVTSDVEEDVSPAMPEKILINTCGASQLRNVVKRLNVRCLACSERSHFKEAITDYVSSLSIRSLKNLLAERGRMCLKCKTKADLLSSVMQVIHLPPANVTFPLIVSFVHVLFPRGVAEFVTQDVKVVKLLKDFKSSNRKLAISSGFRVATVAKVLGVEELSEGMVRARLKGGQRIRISQTWDDGRTGLTHINGTLFSDDAIRSDGTEALRELHKQTRRIFFTLDHDAAAAARSSTIGNPPPESEGPEAFLSWTCMALAYDVFWGKEVNPFSLGMRQALLLSTNTTSKMMSVRDFLIRHIEGLSSNRGPAAPKANGEKKETRASPIPHAKKKHQETQMPRRVEELLAALESRGLPLRGRRGSKSSLVQALMLEMRARGFELKGRGGAGGSEDLESLLEEAMEAMDKAQRLKRHEMKEGGIPQRFKVERRSHMEQEEEGEEEEERTRKMIKAVGWVILVSSVVFLLLFISATFLVRLLPRSDNPVISFVQVDIHYCLLVPVTIPVYFIAIYFNWFSINLYKSS</sequence>
<evidence type="ECO:0000313" key="4">
    <source>
        <dbReference type="EMBL" id="CAD8509210.1"/>
    </source>
</evidence>
<keyword evidence="3" id="KW-1133">Transmembrane helix</keyword>
<feature type="region of interest" description="Disordered" evidence="2">
    <location>
        <begin position="384"/>
        <end position="416"/>
    </location>
</feature>
<accession>A0A7S0NER8</accession>
<dbReference type="InterPro" id="IPR029164">
    <property type="entry name" value="PIG-Y"/>
</dbReference>
<feature type="transmembrane region" description="Helical" evidence="3">
    <location>
        <begin position="529"/>
        <end position="552"/>
    </location>
</feature>
<name>A0A7S0NER8_9CRYP</name>
<dbReference type="EMBL" id="HBEO01035519">
    <property type="protein sequence ID" value="CAD8509210.1"/>
    <property type="molecule type" value="Transcribed_RNA"/>
</dbReference>
<feature type="compositionally biased region" description="Basic and acidic residues" evidence="2">
    <location>
        <begin position="49"/>
        <end position="58"/>
    </location>
</feature>
<dbReference type="SUPFAM" id="SSF88697">
    <property type="entry name" value="PUA domain-like"/>
    <property type="match status" value="1"/>
</dbReference>
<protein>
    <submittedName>
        <fullName evidence="4">Uncharacterized protein</fullName>
    </submittedName>
</protein>
<feature type="coiled-coil region" evidence="1">
    <location>
        <begin position="468"/>
        <end position="495"/>
    </location>
</feature>